<proteinExistence type="predicted"/>
<dbReference type="EMBL" id="ML976291">
    <property type="protein sequence ID" value="KAF1935269.1"/>
    <property type="molecule type" value="Genomic_DNA"/>
</dbReference>
<keyword evidence="2" id="KW-1185">Reference proteome</keyword>
<evidence type="ECO:0000313" key="2">
    <source>
        <dbReference type="Proteomes" id="UP000800038"/>
    </source>
</evidence>
<reference evidence="1" key="1">
    <citation type="journal article" date="2020" name="Stud. Mycol.">
        <title>101 Dothideomycetes genomes: a test case for predicting lifestyles and emergence of pathogens.</title>
        <authorList>
            <person name="Haridas S."/>
            <person name="Albert R."/>
            <person name="Binder M."/>
            <person name="Bloem J."/>
            <person name="Labutti K."/>
            <person name="Salamov A."/>
            <person name="Andreopoulos B."/>
            <person name="Baker S."/>
            <person name="Barry K."/>
            <person name="Bills G."/>
            <person name="Bluhm B."/>
            <person name="Cannon C."/>
            <person name="Castanera R."/>
            <person name="Culley D."/>
            <person name="Daum C."/>
            <person name="Ezra D."/>
            <person name="Gonzalez J."/>
            <person name="Henrissat B."/>
            <person name="Kuo A."/>
            <person name="Liang C."/>
            <person name="Lipzen A."/>
            <person name="Lutzoni F."/>
            <person name="Magnuson J."/>
            <person name="Mondo S."/>
            <person name="Nolan M."/>
            <person name="Ohm R."/>
            <person name="Pangilinan J."/>
            <person name="Park H.-J."/>
            <person name="Ramirez L."/>
            <person name="Alfaro M."/>
            <person name="Sun H."/>
            <person name="Tritt A."/>
            <person name="Yoshinaga Y."/>
            <person name="Zwiers L.-H."/>
            <person name="Turgeon B."/>
            <person name="Goodwin S."/>
            <person name="Spatafora J."/>
            <person name="Crous P."/>
            <person name="Grigoriev I."/>
        </authorList>
    </citation>
    <scope>NUCLEOTIDE SEQUENCE</scope>
    <source>
        <strain evidence="1">CBS 161.51</strain>
    </source>
</reference>
<dbReference type="AlphaFoldDB" id="A0A6A5S694"/>
<accession>A0A6A5S694</accession>
<sequence length="304" mass="35175">MTPLMDSTHLLVLSSAASPTELARLVQAKLPRELRDLVYSFLWDDKVMEKLDYQSHLSRPQPCPSKHCINNNVICLCTQPNTFPVFARPIFVGYPFAYEAIAWLYDNYNGFTLDGSVGVERFMEGDLFHVRLTPASLGLVRLRRLTLRADLGVEGDVPKFRPLQQNLAQLHNFKLRHDFALKLTFYVRPVAVRSGSCMIFSLANALETVEPAVSTLENDHGFKVNVYHAMPYHSALDVKHMLVPLNHGKWKKFMDNELERHIRRFMSQSLRGMPNTQRHIEFERLGFFIGVMRRRLQEEHAREH</sequence>
<gene>
    <name evidence="1" type="ORF">EJ02DRAFT_428589</name>
</gene>
<evidence type="ECO:0000313" key="1">
    <source>
        <dbReference type="EMBL" id="KAF1935269.1"/>
    </source>
</evidence>
<dbReference type="Proteomes" id="UP000800038">
    <property type="component" value="Unassembled WGS sequence"/>
</dbReference>
<protein>
    <submittedName>
        <fullName evidence="1">Uncharacterized protein</fullName>
    </submittedName>
</protein>
<organism evidence="1 2">
    <name type="scientific">Clathrospora elynae</name>
    <dbReference type="NCBI Taxonomy" id="706981"/>
    <lineage>
        <taxon>Eukaryota</taxon>
        <taxon>Fungi</taxon>
        <taxon>Dikarya</taxon>
        <taxon>Ascomycota</taxon>
        <taxon>Pezizomycotina</taxon>
        <taxon>Dothideomycetes</taxon>
        <taxon>Pleosporomycetidae</taxon>
        <taxon>Pleosporales</taxon>
        <taxon>Diademaceae</taxon>
        <taxon>Clathrospora</taxon>
    </lineage>
</organism>
<dbReference type="OrthoDB" id="3763466at2759"/>
<name>A0A6A5S694_9PLEO</name>